<dbReference type="GeneID" id="60321007"/>
<keyword evidence="2" id="KW-1185">Reference proteome</keyword>
<dbReference type="Proteomes" id="UP000325405">
    <property type="component" value="Segment"/>
</dbReference>
<dbReference type="EMBL" id="MN284893">
    <property type="protein sequence ID" value="QFP94657.1"/>
    <property type="molecule type" value="Genomic_DNA"/>
</dbReference>
<dbReference type="KEGG" id="vg:60321007"/>
<reference evidence="1 2" key="1">
    <citation type="submission" date="2019-08" db="EMBL/GenBank/DDBJ databases">
        <authorList>
            <person name="Lippold A."/>
            <person name="Marlatt M."/>
            <person name="Cooper K."/>
            <person name="Frohnapfel E."/>
            <person name="Glenski M."/>
            <person name="Johnson H."/>
            <person name="Johnson K."/>
            <person name="Tjaden E."/>
            <person name="Troeh S."/>
            <person name="Hayes S."/>
            <person name="Ettinger A.-S.H."/>
            <person name="Ettinger W.F."/>
            <person name="Haydock J."/>
            <person name="Anders K.R."/>
            <person name="Garlena R.A."/>
            <person name="Russell D.A."/>
            <person name="Pope W.H."/>
            <person name="Jacobs-Sera D."/>
            <person name="Hatfull G.F."/>
        </authorList>
    </citation>
    <scope>NUCLEOTIDE SEQUENCE [LARGE SCALE GENOMIC DNA]</scope>
</reference>
<evidence type="ECO:0000313" key="1">
    <source>
        <dbReference type="EMBL" id="QFP94657.1"/>
    </source>
</evidence>
<accession>A0A5P8D6K0</accession>
<proteinExistence type="predicted"/>
<name>A0A5P8D6K0_9CAUD</name>
<sequence length="137" mass="14062">MAIGNVMIDTSRPVGSKLDDEMQEEVRALAPGIPPDGTITEEKLHDGAATKDKIAPGAVDKTRIAQGGVGAANYEAKSVGTSALADNAVTADQAGTGVVTAHDTAGNKITLDIVPISTAAYQQLGANVNPNVAYWLY</sequence>
<organism evidence="1 2">
    <name type="scientific">Mycobacterium phage LilMcDreamy</name>
    <dbReference type="NCBI Taxonomy" id="2652422"/>
    <lineage>
        <taxon>Viruses</taxon>
        <taxon>Duplodnaviria</taxon>
        <taxon>Heunggongvirae</taxon>
        <taxon>Uroviricota</taxon>
        <taxon>Caudoviricetes</taxon>
        <taxon>Bclasvirinae</taxon>
        <taxon>Lilmcdreamyvirus</taxon>
        <taxon>Lilmcdreamyvirus lilmcdreamy</taxon>
    </lineage>
</organism>
<gene>
    <name evidence="1" type="primary">37</name>
    <name evidence="1" type="ORF">SEA_LILMCDREAMY_37</name>
</gene>
<dbReference type="RefSeq" id="YP_009949601.1">
    <property type="nucleotide sequence ID" value="NC_051582.1"/>
</dbReference>
<evidence type="ECO:0000313" key="2">
    <source>
        <dbReference type="Proteomes" id="UP000325405"/>
    </source>
</evidence>
<protein>
    <submittedName>
        <fullName evidence="1">Uncharacterized protein</fullName>
    </submittedName>
</protein>